<name>A0A1C3H9M5_SERMA</name>
<organism evidence="2">
    <name type="scientific">Serratia marcescens</name>
    <dbReference type="NCBI Taxonomy" id="615"/>
    <lineage>
        <taxon>Bacteria</taxon>
        <taxon>Pseudomonadati</taxon>
        <taxon>Pseudomonadota</taxon>
        <taxon>Gammaproteobacteria</taxon>
        <taxon>Enterobacterales</taxon>
        <taxon>Yersiniaceae</taxon>
        <taxon>Serratia</taxon>
    </lineage>
</organism>
<protein>
    <recommendedName>
        <fullName evidence="3">Replication protein</fullName>
    </recommendedName>
</protein>
<dbReference type="AlphaFoldDB" id="A0A1C3H9M5"/>
<evidence type="ECO:0000256" key="1">
    <source>
        <dbReference type="SAM" id="MobiDB-lite"/>
    </source>
</evidence>
<reference evidence="2" key="1">
    <citation type="submission" date="2016-05" db="EMBL/GenBank/DDBJ databases">
        <authorList>
            <person name="Cock P.J.A."/>
            <person name="Cock P.J.A."/>
        </authorList>
    </citation>
    <scope>NUCLEOTIDE SEQUENCE</scope>
    <source>
        <strain evidence="2">PWN146_assembly</strain>
    </source>
</reference>
<evidence type="ECO:0000313" key="2">
    <source>
        <dbReference type="EMBL" id="SAY41720.1"/>
    </source>
</evidence>
<proteinExistence type="predicted"/>
<sequence>MSALMQLLDRPIAYQPSFVGLGVGVTGAVLLSQLVYWHNRMDAGWFYKTQKEIRDETGLTREEQETARRRLISAGVLEEDRRGVPAKLYFRVKADALELLLLKKIKEKTQNAGNPHSSMRESRIQECGNAADKNAENPQTSLRESSAPDCGNPADIHTGDYTEITPETTAEKKPVRPPAAPTDQPQEDSLKIDYDEVLRIFRTTLPELPDVLKMTDGRRKALRKLWKEYEMDMERWGAYLRYISKKCRWMLEDRPDTNSGKTWRKKDFDYLITEKCYLKVKEERADDLPKVQRQDSAAREEAYVRLVSQRQQPRNEVEKLAKEMAGSLGRMTDYDARRAWTGIWAQAVAKASENDLARIA</sequence>
<gene>
    <name evidence="2" type="ORF">PWN146_00384</name>
</gene>
<dbReference type="EMBL" id="LT575490">
    <property type="protein sequence ID" value="SAY41720.1"/>
    <property type="molecule type" value="Genomic_DNA"/>
</dbReference>
<feature type="region of interest" description="Disordered" evidence="1">
    <location>
        <begin position="131"/>
        <end position="189"/>
    </location>
</feature>
<evidence type="ECO:0008006" key="3">
    <source>
        <dbReference type="Google" id="ProtNLM"/>
    </source>
</evidence>
<accession>A0A1C3H9M5</accession>